<reference evidence="5" key="1">
    <citation type="submission" date="2022-07" db="EMBL/GenBank/DDBJ databases">
        <title>Genome Sequence of Agrocybe chaxingu.</title>
        <authorList>
            <person name="Buettner E."/>
        </authorList>
    </citation>
    <scope>NUCLEOTIDE SEQUENCE</scope>
    <source>
        <strain evidence="5">MP-N11</strain>
    </source>
</reference>
<feature type="region of interest" description="Disordered" evidence="4">
    <location>
        <begin position="646"/>
        <end position="714"/>
    </location>
</feature>
<comment type="caution">
    <text evidence="5">The sequence shown here is derived from an EMBL/GenBank/DDBJ whole genome shotgun (WGS) entry which is preliminary data.</text>
</comment>
<evidence type="ECO:0000313" key="6">
    <source>
        <dbReference type="Proteomes" id="UP001148786"/>
    </source>
</evidence>
<proteinExistence type="inferred from homology"/>
<keyword evidence="3" id="KW-0175">Coiled coil</keyword>
<feature type="region of interest" description="Disordered" evidence="4">
    <location>
        <begin position="751"/>
        <end position="785"/>
    </location>
</feature>
<evidence type="ECO:0000256" key="3">
    <source>
        <dbReference type="ARBA" id="ARBA00023054"/>
    </source>
</evidence>
<dbReference type="OrthoDB" id="72772at2759"/>
<evidence type="ECO:0000313" key="5">
    <source>
        <dbReference type="EMBL" id="KAJ3517634.1"/>
    </source>
</evidence>
<feature type="compositionally biased region" description="Polar residues" evidence="4">
    <location>
        <begin position="646"/>
        <end position="710"/>
    </location>
</feature>
<dbReference type="Proteomes" id="UP001148786">
    <property type="component" value="Unassembled WGS sequence"/>
</dbReference>
<dbReference type="GO" id="GO:0005768">
    <property type="term" value="C:endosome"/>
    <property type="evidence" value="ECO:0007669"/>
    <property type="project" value="TreeGrafter"/>
</dbReference>
<dbReference type="Pfam" id="PF10186">
    <property type="entry name" value="ATG14"/>
    <property type="match status" value="1"/>
</dbReference>
<evidence type="ECO:0000256" key="4">
    <source>
        <dbReference type="SAM" id="MobiDB-lite"/>
    </source>
</evidence>
<feature type="compositionally biased region" description="Polar residues" evidence="4">
    <location>
        <begin position="91"/>
        <end position="113"/>
    </location>
</feature>
<organism evidence="5 6">
    <name type="scientific">Agrocybe chaxingu</name>
    <dbReference type="NCBI Taxonomy" id="84603"/>
    <lineage>
        <taxon>Eukaryota</taxon>
        <taxon>Fungi</taxon>
        <taxon>Dikarya</taxon>
        <taxon>Basidiomycota</taxon>
        <taxon>Agaricomycotina</taxon>
        <taxon>Agaricomycetes</taxon>
        <taxon>Agaricomycetidae</taxon>
        <taxon>Agaricales</taxon>
        <taxon>Agaricineae</taxon>
        <taxon>Strophariaceae</taxon>
        <taxon>Agrocybe</taxon>
    </lineage>
</organism>
<protein>
    <recommendedName>
        <fullName evidence="2">Autophagy-related protein 14</fullName>
    </recommendedName>
</protein>
<feature type="compositionally biased region" description="Acidic residues" evidence="4">
    <location>
        <begin position="756"/>
        <end position="772"/>
    </location>
</feature>
<comment type="similarity">
    <text evidence="1">Belongs to the ATG14 family.</text>
</comment>
<feature type="compositionally biased region" description="Polar residues" evidence="4">
    <location>
        <begin position="294"/>
        <end position="306"/>
    </location>
</feature>
<dbReference type="GO" id="GO:0035493">
    <property type="term" value="P:SNARE complex assembly"/>
    <property type="evidence" value="ECO:0007669"/>
    <property type="project" value="TreeGrafter"/>
</dbReference>
<dbReference type="GO" id="GO:0000323">
    <property type="term" value="C:lytic vacuole"/>
    <property type="evidence" value="ECO:0007669"/>
    <property type="project" value="TreeGrafter"/>
</dbReference>
<dbReference type="PANTHER" id="PTHR15157">
    <property type="entry name" value="UV RADIATION RESISTANCE-ASSOCIATED GENE PROTEIN"/>
    <property type="match status" value="1"/>
</dbReference>
<dbReference type="PANTHER" id="PTHR15157:SF5">
    <property type="entry name" value="UV RADIATION RESISTANCE-ASSOCIATED GENE PROTEIN"/>
    <property type="match status" value="1"/>
</dbReference>
<accession>A0A9W8N253</accession>
<feature type="region of interest" description="Disordered" evidence="4">
    <location>
        <begin position="78"/>
        <end position="128"/>
    </location>
</feature>
<name>A0A9W8N253_9AGAR</name>
<dbReference type="InterPro" id="IPR018791">
    <property type="entry name" value="UV_resistance/autophagy_Atg14"/>
</dbReference>
<gene>
    <name evidence="5" type="ORF">NLJ89_g383</name>
</gene>
<feature type="region of interest" description="Disordered" evidence="4">
    <location>
        <begin position="294"/>
        <end position="329"/>
    </location>
</feature>
<feature type="compositionally biased region" description="Basic and acidic residues" evidence="4">
    <location>
        <begin position="312"/>
        <end position="323"/>
    </location>
</feature>
<evidence type="ECO:0000256" key="1">
    <source>
        <dbReference type="ARBA" id="ARBA00009574"/>
    </source>
</evidence>
<evidence type="ECO:0000256" key="2">
    <source>
        <dbReference type="ARBA" id="ARBA00013807"/>
    </source>
</evidence>
<keyword evidence="6" id="KW-1185">Reference proteome</keyword>
<dbReference type="AlphaFoldDB" id="A0A9W8N253"/>
<sequence>MTSSSSSHLAGSIVPLGSSSTLSTHSFLPENSQSALERIIGSRLVETFIAVSIPQKPDVDSGSGANAPFQSAAPLRSAPLLKSTFPASPPSRKTMNKASKESSPQLKSRSTPPGSAPASKTAFSASEMKKKGEIPVKAMVFIGNGAASSHGKGKSVSSLPIETGEPTKPSLHLPVYFSPIHRPSTNPFFPLDPRSGCDLPSRCNIGDRTLKVEAWVRTSLPRRGDEEEKRPPSKDFSGDVVQDWKLLDEWEIDLDKLILLPDDLDTRTSQLPFNTIVITLTPPGRAFYLPSASKTFSRSSSPSAGYTSDPETEIRKVKQDSSRPDAPSDVIQAAEIVPLSRRRRHKGHNDTLDFRDTAKTISWQELFRLVTLQSCILDNESSVNEVTRKIDGLLEKDEVFPLRREISEREARIEELRRIHVAVVDEVTERKRASDSRAQKLKERAELLSIARDSFVSDTDNGPTISNERNRLTTLREDIHSAQTSLLSMLATIFPIELYSPPDLLFTILDVPLPIPLSSNDPGPPLSLPNYKDVTEEAVATALGYVAQVLQILAGYLEKNLIYPVTCIGSRSLIRDGISAMVGPRMFPLFSKGVDTYRFEYGVFLLNKDIEMLMADRDLRALDMRHTLPNLKNLLLTLTHDINAKPSSQPVRIPTSPISSVSGLTTPSRESSPVPDDSTTPKASHVQGSQPAFGSTTPNASGYSTPTAATDDTRKGRSFLGFVPFTDFLRARYPSASQASDNTLMKGDVEGLPADGSEDAVEPDEGEIDEEDRMTIHGVGPDKLDGVADVCQASEEGAQS</sequence>
<dbReference type="GO" id="GO:0032991">
    <property type="term" value="C:protein-containing complex"/>
    <property type="evidence" value="ECO:0007669"/>
    <property type="project" value="UniProtKB-ARBA"/>
</dbReference>
<dbReference type="GO" id="GO:0000149">
    <property type="term" value="F:SNARE binding"/>
    <property type="evidence" value="ECO:0007669"/>
    <property type="project" value="TreeGrafter"/>
</dbReference>
<dbReference type="EMBL" id="JANKHO010000014">
    <property type="protein sequence ID" value="KAJ3517634.1"/>
    <property type="molecule type" value="Genomic_DNA"/>
</dbReference>